<reference evidence="2" key="1">
    <citation type="journal article" date="2020" name="Stud. Mycol.">
        <title>101 Dothideomycetes genomes: a test case for predicting lifestyles and emergence of pathogens.</title>
        <authorList>
            <person name="Haridas S."/>
            <person name="Albert R."/>
            <person name="Binder M."/>
            <person name="Bloem J."/>
            <person name="Labutti K."/>
            <person name="Salamov A."/>
            <person name="Andreopoulos B."/>
            <person name="Baker S."/>
            <person name="Barry K."/>
            <person name="Bills G."/>
            <person name="Bluhm B."/>
            <person name="Cannon C."/>
            <person name="Castanera R."/>
            <person name="Culley D."/>
            <person name="Daum C."/>
            <person name="Ezra D."/>
            <person name="Gonzalez J."/>
            <person name="Henrissat B."/>
            <person name="Kuo A."/>
            <person name="Liang C."/>
            <person name="Lipzen A."/>
            <person name="Lutzoni F."/>
            <person name="Magnuson J."/>
            <person name="Mondo S."/>
            <person name="Nolan M."/>
            <person name="Ohm R."/>
            <person name="Pangilinan J."/>
            <person name="Park H.-J."/>
            <person name="Ramirez L."/>
            <person name="Alfaro M."/>
            <person name="Sun H."/>
            <person name="Tritt A."/>
            <person name="Yoshinaga Y."/>
            <person name="Zwiers L.-H."/>
            <person name="Turgeon B."/>
            <person name="Goodwin S."/>
            <person name="Spatafora J."/>
            <person name="Crous P."/>
            <person name="Grigoriev I."/>
        </authorList>
    </citation>
    <scope>NUCLEOTIDE SEQUENCE</scope>
    <source>
        <strain evidence="2">CBS 207.26</strain>
    </source>
</reference>
<dbReference type="AlphaFoldDB" id="A0A6A6ES25"/>
<organism evidence="2 3">
    <name type="scientific">Zopfia rhizophila CBS 207.26</name>
    <dbReference type="NCBI Taxonomy" id="1314779"/>
    <lineage>
        <taxon>Eukaryota</taxon>
        <taxon>Fungi</taxon>
        <taxon>Dikarya</taxon>
        <taxon>Ascomycota</taxon>
        <taxon>Pezizomycotina</taxon>
        <taxon>Dothideomycetes</taxon>
        <taxon>Dothideomycetes incertae sedis</taxon>
        <taxon>Zopfiaceae</taxon>
        <taxon>Zopfia</taxon>
    </lineage>
</organism>
<feature type="compositionally biased region" description="Basic and acidic residues" evidence="1">
    <location>
        <begin position="97"/>
        <end position="111"/>
    </location>
</feature>
<accession>A0A6A6ES25</accession>
<sequence>MRALSVEYMEVVPYETPPAEDEPLFGECLILDPVSTPKSTPLPSLSDQVSLSRASNGSNPKLPESNSKGDGAGNPGMPLDDLLDQENGDDGAYVRGIVEELLPRPSRDTFP</sequence>
<feature type="compositionally biased region" description="Polar residues" evidence="1">
    <location>
        <begin position="47"/>
        <end position="68"/>
    </location>
</feature>
<proteinExistence type="predicted"/>
<feature type="region of interest" description="Disordered" evidence="1">
    <location>
        <begin position="32"/>
        <end position="111"/>
    </location>
</feature>
<protein>
    <submittedName>
        <fullName evidence="2">Uncharacterized protein</fullName>
    </submittedName>
</protein>
<dbReference type="EMBL" id="ML994612">
    <property type="protein sequence ID" value="KAF2194374.1"/>
    <property type="molecule type" value="Genomic_DNA"/>
</dbReference>
<dbReference type="Proteomes" id="UP000800200">
    <property type="component" value="Unassembled WGS sequence"/>
</dbReference>
<evidence type="ECO:0000313" key="2">
    <source>
        <dbReference type="EMBL" id="KAF2194374.1"/>
    </source>
</evidence>
<feature type="compositionally biased region" description="Low complexity" evidence="1">
    <location>
        <begin position="33"/>
        <end position="46"/>
    </location>
</feature>
<gene>
    <name evidence="2" type="ORF">K469DRAFT_689370</name>
</gene>
<evidence type="ECO:0000256" key="1">
    <source>
        <dbReference type="SAM" id="MobiDB-lite"/>
    </source>
</evidence>
<evidence type="ECO:0000313" key="3">
    <source>
        <dbReference type="Proteomes" id="UP000800200"/>
    </source>
</evidence>
<keyword evidence="3" id="KW-1185">Reference proteome</keyword>
<name>A0A6A6ES25_9PEZI</name>
<dbReference type="OrthoDB" id="3562657at2759"/>